<feature type="signal peptide" evidence="1">
    <location>
        <begin position="1"/>
        <end position="23"/>
    </location>
</feature>
<dbReference type="Proteomes" id="UP000515163">
    <property type="component" value="Unplaced"/>
</dbReference>
<dbReference type="OrthoDB" id="5945579at2759"/>
<sequence>MNKRSVNMLFIIFVLVLVATVHSSSSACAMTENGCCDILSEESCNLFREDNKCSAPSFSHYCQYTCGRCHAEWRRVTKEMVQSTYSVGVELKYSDIGGGLQIKGDVTKNGCGKTTGSGAITFIKGNWIKIKYTQEFIGRVSCWKIFGGTAYPKYRKQFAFSIDDECYYPRINNLMDLSAAEGDKIYGEHLMNSDNNSKFDGRVYRCDNKTQNFWESNNDKGMRGATVELRRSPAGGEAGISTETSCGTPRYIIKDIYVK</sequence>
<evidence type="ECO:0000256" key="1">
    <source>
        <dbReference type="SAM" id="SignalP"/>
    </source>
</evidence>
<gene>
    <name evidence="3" type="primary">LOC116303333</name>
</gene>
<keyword evidence="1" id="KW-0732">Signal</keyword>
<proteinExistence type="predicted"/>
<dbReference type="KEGG" id="aten:116303333"/>
<evidence type="ECO:0000313" key="2">
    <source>
        <dbReference type="Proteomes" id="UP000515163"/>
    </source>
</evidence>
<dbReference type="InParanoid" id="A0A6P8IPA4"/>
<organism evidence="2 3">
    <name type="scientific">Actinia tenebrosa</name>
    <name type="common">Australian red waratah sea anemone</name>
    <dbReference type="NCBI Taxonomy" id="6105"/>
    <lineage>
        <taxon>Eukaryota</taxon>
        <taxon>Metazoa</taxon>
        <taxon>Cnidaria</taxon>
        <taxon>Anthozoa</taxon>
        <taxon>Hexacorallia</taxon>
        <taxon>Actiniaria</taxon>
        <taxon>Actiniidae</taxon>
        <taxon>Actinia</taxon>
    </lineage>
</organism>
<keyword evidence="2" id="KW-1185">Reference proteome</keyword>
<dbReference type="AlphaFoldDB" id="A0A6P8IPA4"/>
<evidence type="ECO:0000313" key="3">
    <source>
        <dbReference type="RefSeq" id="XP_031568719.1"/>
    </source>
</evidence>
<dbReference type="PROSITE" id="PS51257">
    <property type="entry name" value="PROKAR_LIPOPROTEIN"/>
    <property type="match status" value="1"/>
</dbReference>
<protein>
    <submittedName>
        <fullName evidence="3">Uncharacterized protein LOC116303333</fullName>
    </submittedName>
</protein>
<name>A0A6P8IPA4_ACTTE</name>
<accession>A0A6P8IPA4</accession>
<feature type="chain" id="PRO_5028475290" evidence="1">
    <location>
        <begin position="24"/>
        <end position="259"/>
    </location>
</feature>
<dbReference type="GeneID" id="116303333"/>
<reference evidence="3" key="1">
    <citation type="submission" date="2025-08" db="UniProtKB">
        <authorList>
            <consortium name="RefSeq"/>
        </authorList>
    </citation>
    <scope>IDENTIFICATION</scope>
    <source>
        <tissue evidence="3">Tentacle</tissue>
    </source>
</reference>
<dbReference type="RefSeq" id="XP_031568719.1">
    <property type="nucleotide sequence ID" value="XM_031712859.1"/>
</dbReference>